<dbReference type="Pfam" id="PF06798">
    <property type="entry name" value="PrkA"/>
    <property type="match status" value="1"/>
</dbReference>
<dbReference type="EMBL" id="LAZR01015341">
    <property type="protein sequence ID" value="KKM13614.1"/>
    <property type="molecule type" value="Genomic_DNA"/>
</dbReference>
<accession>A0A0F9I1P6</accession>
<dbReference type="SMART" id="SM00763">
    <property type="entry name" value="AAA_PrkA"/>
    <property type="match status" value="1"/>
</dbReference>
<evidence type="ECO:0000313" key="2">
    <source>
        <dbReference type="EMBL" id="KKM13614.1"/>
    </source>
</evidence>
<evidence type="ECO:0000259" key="1">
    <source>
        <dbReference type="SMART" id="SM00763"/>
    </source>
</evidence>
<proteinExistence type="predicted"/>
<dbReference type="AlphaFoldDB" id="A0A0F9I1P6"/>
<gene>
    <name evidence="2" type="ORF">LCGC14_1714480</name>
</gene>
<dbReference type="Pfam" id="PF08298">
    <property type="entry name" value="AAA_PrkA"/>
    <property type="match status" value="1"/>
</dbReference>
<comment type="caution">
    <text evidence="2">The sequence shown here is derived from an EMBL/GenBank/DDBJ whole genome shotgun (WGS) entry which is preliminary data.</text>
</comment>
<feature type="domain" description="PrkA AAA" evidence="1">
    <location>
        <begin position="7"/>
        <end position="232"/>
    </location>
</feature>
<feature type="non-terminal residue" evidence="2">
    <location>
        <position position="1"/>
    </location>
</feature>
<dbReference type="InterPro" id="IPR010650">
    <property type="entry name" value="PrkA_C"/>
</dbReference>
<dbReference type="PANTHER" id="PTHR30267:SF2">
    <property type="entry name" value="PROTEIN PRKA"/>
    <property type="match status" value="1"/>
</dbReference>
<name>A0A0F9I1P6_9ZZZZ</name>
<dbReference type="PANTHER" id="PTHR30267">
    <property type="entry name" value="PROTEIN KINASE PRKA"/>
    <property type="match status" value="1"/>
</dbReference>
<dbReference type="GO" id="GO:0004672">
    <property type="term" value="F:protein kinase activity"/>
    <property type="evidence" value="ECO:0007669"/>
    <property type="project" value="TreeGrafter"/>
</dbReference>
<protein>
    <recommendedName>
        <fullName evidence="1">PrkA AAA domain-containing protein</fullName>
    </recommendedName>
</protein>
<sequence length="496" mass="56648">LKWHKALSEDIEWTNSRKKDEILAKLSKILYYRPVRLSSKKPIGIKHGIDLSCNSDMFSYVANGVISHNSQDISELIGGIDYAKIQEYGDETHPDAYNFDGELFVANRGIMEFIEGLRSDEKFLRACLTATQEKSVKAPRFGLIYVDDLILMHCNETEFNEFMQEKKYEAYHDRMYIVRVPYNLSVDNEVAIYEKLLKGTDAVINMHIAPKSLEAASIFSILTRLEEPAGKDLTLIKKMQLYNGQHVKGFKLEQVSDLKKKSPREGMYGVSPRFIIDQISAAISKAKSEERDFITPLDILRTLNSGVQNRDSYTSEQKTEWLKHIDTARAEWNDLLRNDIQKAFFLSFEAEATNLCENYLDMIEASCAGEKPRDPITGDEVELDEKLMSAVEDQIEISDSGKEDFRNEILRAVGQAARKKIKFDYTKHAQLMEGIQKAMFEERKGAIRMTVSTRNPDPEAVKRLNAVIDRMVEQQGYSAAAANELLKYASSHLFDK</sequence>
<dbReference type="InterPro" id="IPR013153">
    <property type="entry name" value="Prk_AAA"/>
</dbReference>
<reference evidence="2" key="1">
    <citation type="journal article" date="2015" name="Nature">
        <title>Complex archaea that bridge the gap between prokaryotes and eukaryotes.</title>
        <authorList>
            <person name="Spang A."/>
            <person name="Saw J.H."/>
            <person name="Jorgensen S.L."/>
            <person name="Zaremba-Niedzwiedzka K."/>
            <person name="Martijn J."/>
            <person name="Lind A.E."/>
            <person name="van Eijk R."/>
            <person name="Schleper C."/>
            <person name="Guy L."/>
            <person name="Ettema T.J."/>
        </authorList>
    </citation>
    <scope>NUCLEOTIDE SEQUENCE</scope>
</reference>
<organism evidence="2">
    <name type="scientific">marine sediment metagenome</name>
    <dbReference type="NCBI Taxonomy" id="412755"/>
    <lineage>
        <taxon>unclassified sequences</taxon>
        <taxon>metagenomes</taxon>
        <taxon>ecological metagenomes</taxon>
    </lineage>
</organism>